<dbReference type="SMART" id="SM00220">
    <property type="entry name" value="S_TKc"/>
    <property type="match status" value="1"/>
</dbReference>
<evidence type="ECO:0000256" key="4">
    <source>
        <dbReference type="ARBA" id="ARBA00022692"/>
    </source>
</evidence>
<feature type="chain" id="PRO_5002363652" description="Protein kinase domain-containing protein" evidence="14">
    <location>
        <begin position="22"/>
        <end position="462"/>
    </location>
</feature>
<name>A0A0E0J2Z3_ORYNI</name>
<dbReference type="InterPro" id="IPR036312">
    <property type="entry name" value="Bifun_inhib/LTP/seed_sf"/>
</dbReference>
<feature type="signal peptide" evidence="14">
    <location>
        <begin position="1"/>
        <end position="21"/>
    </location>
</feature>
<keyword evidence="8" id="KW-0418">Kinase</keyword>
<dbReference type="GO" id="GO:0006950">
    <property type="term" value="P:response to stress"/>
    <property type="evidence" value="ECO:0007669"/>
    <property type="project" value="UniProtKB-ARBA"/>
</dbReference>
<accession>A0A0E0J2Z3</accession>
<dbReference type="GO" id="GO:0005524">
    <property type="term" value="F:ATP binding"/>
    <property type="evidence" value="ECO:0007669"/>
    <property type="project" value="UniProtKB-KW"/>
</dbReference>
<evidence type="ECO:0000256" key="6">
    <source>
        <dbReference type="ARBA" id="ARBA00022737"/>
    </source>
</evidence>
<evidence type="ECO:0000256" key="5">
    <source>
        <dbReference type="ARBA" id="ARBA00022729"/>
    </source>
</evidence>
<dbReference type="Gene3D" id="1.10.510.10">
    <property type="entry name" value="Transferase(Phosphotransferase) domain 1"/>
    <property type="match status" value="1"/>
</dbReference>
<keyword evidence="2" id="KW-0723">Serine/threonine-protein kinase</keyword>
<dbReference type="PANTHER" id="PTHR27002:SF18">
    <property type="entry name" value="OS11G0549300 PROTEIN"/>
    <property type="match status" value="1"/>
</dbReference>
<keyword evidence="11 13" id="KW-0472">Membrane</keyword>
<dbReference type="FunFam" id="1.10.510.10:FF:000129">
    <property type="entry name" value="cysteine-rich receptor-like protein kinase 10"/>
    <property type="match status" value="1"/>
</dbReference>
<sequence>MRTPTAAITVVLPAVAVVVMASFLAAAGEVELALDQAGSPTSDPPTCANNLASCARYMNGTSMPPDGCCEPFRHSVVKEQRCLCDLLASSEIFKAFDIKESSFHDLANRCGLKDLNTLCPGENISVAAPIASVAPTSLVADKNVTHGGSMKIGTIIGIALPATGAAIAIATLCSYIRRKRLARKTSIPVSISQHIQNIDALILDLPTLQTATHNFSQQNKLGEGGFGVVYKELDWEKRFRIISEIARGLQYLHEESRLKIIHRDLKANNILLDSDLTPKISDFGLAKLFGGDQSHIVTNRVAGTYGYMAPEYAMCGQYSIKSDVFSFGVIILEILTGRKSMGSYNYEQSVSLLGLIWQHWTAGTVLELLDPSLISSSQQCCDDRDQMLRCIHIGLLCVQENPADRPMLSSVTVMLRSGTPPLRAPTRPAFCMPWAAGGEELFAASGELVSANHVSVTELEAR</sequence>
<comment type="subcellular location">
    <subcellularLocation>
        <location evidence="1">Membrane</location>
        <topology evidence="1">Single-pass membrane protein</topology>
    </subcellularLocation>
</comment>
<dbReference type="HOGENOM" id="CLU_592357_0_0_1"/>
<dbReference type="PANTHER" id="PTHR27002">
    <property type="entry name" value="RECEPTOR-LIKE SERINE/THREONINE-PROTEIN KINASE SD1-8"/>
    <property type="match status" value="1"/>
</dbReference>
<evidence type="ECO:0000313" key="17">
    <source>
        <dbReference type="Proteomes" id="UP000006591"/>
    </source>
</evidence>
<dbReference type="GO" id="GO:0005886">
    <property type="term" value="C:plasma membrane"/>
    <property type="evidence" value="ECO:0007669"/>
    <property type="project" value="TreeGrafter"/>
</dbReference>
<keyword evidence="12" id="KW-0325">Glycoprotein</keyword>
<feature type="transmembrane region" description="Helical" evidence="13">
    <location>
        <begin position="152"/>
        <end position="176"/>
    </location>
</feature>
<dbReference type="InterPro" id="IPR011009">
    <property type="entry name" value="Kinase-like_dom_sf"/>
</dbReference>
<dbReference type="Pfam" id="PF00069">
    <property type="entry name" value="Pkinase"/>
    <property type="match status" value="1"/>
</dbReference>
<keyword evidence="7" id="KW-0547">Nucleotide-binding</keyword>
<dbReference type="STRING" id="4536.A0A0E0J2Z3"/>
<evidence type="ECO:0000256" key="11">
    <source>
        <dbReference type="ARBA" id="ARBA00023136"/>
    </source>
</evidence>
<keyword evidence="5 14" id="KW-0732">Signal</keyword>
<evidence type="ECO:0000256" key="7">
    <source>
        <dbReference type="ARBA" id="ARBA00022741"/>
    </source>
</evidence>
<dbReference type="Gramene" id="ONIVA11G16080.1">
    <property type="protein sequence ID" value="ONIVA11G16080.1"/>
    <property type="gene ID" value="ONIVA11G16080"/>
</dbReference>
<evidence type="ECO:0000256" key="10">
    <source>
        <dbReference type="ARBA" id="ARBA00022989"/>
    </source>
</evidence>
<feature type="domain" description="Protein kinase" evidence="15">
    <location>
        <begin position="141"/>
        <end position="422"/>
    </location>
</feature>
<reference evidence="16" key="2">
    <citation type="submission" date="2018-04" db="EMBL/GenBank/DDBJ databases">
        <title>OnivRS2 (Oryza nivara Reference Sequence Version 2).</title>
        <authorList>
            <person name="Zhang J."/>
            <person name="Kudrna D."/>
            <person name="Lee S."/>
            <person name="Talag J."/>
            <person name="Rajasekar S."/>
            <person name="Welchert J."/>
            <person name="Hsing Y.-I."/>
            <person name="Wing R.A."/>
        </authorList>
    </citation>
    <scope>NUCLEOTIDE SEQUENCE [LARGE SCALE GENOMIC DNA]</scope>
    <source>
        <strain evidence="16">SL10</strain>
    </source>
</reference>
<organism evidence="16">
    <name type="scientific">Oryza nivara</name>
    <name type="common">Indian wild rice</name>
    <name type="synonym">Oryza sativa f. spontanea</name>
    <dbReference type="NCBI Taxonomy" id="4536"/>
    <lineage>
        <taxon>Eukaryota</taxon>
        <taxon>Viridiplantae</taxon>
        <taxon>Streptophyta</taxon>
        <taxon>Embryophyta</taxon>
        <taxon>Tracheophyta</taxon>
        <taxon>Spermatophyta</taxon>
        <taxon>Magnoliopsida</taxon>
        <taxon>Liliopsida</taxon>
        <taxon>Poales</taxon>
        <taxon>Poaceae</taxon>
        <taxon>BOP clade</taxon>
        <taxon>Oryzoideae</taxon>
        <taxon>Oryzeae</taxon>
        <taxon>Oryzinae</taxon>
        <taxon>Oryza</taxon>
    </lineage>
</organism>
<dbReference type="InterPro" id="IPR016140">
    <property type="entry name" value="Bifunc_inhib/LTP/seed_store"/>
</dbReference>
<reference evidence="16" key="1">
    <citation type="submission" date="2015-04" db="UniProtKB">
        <authorList>
            <consortium name="EnsemblPlants"/>
        </authorList>
    </citation>
    <scope>IDENTIFICATION</scope>
    <source>
        <strain evidence="16">SL10</strain>
    </source>
</reference>
<keyword evidence="4 13" id="KW-0812">Transmembrane</keyword>
<evidence type="ECO:0000256" key="8">
    <source>
        <dbReference type="ARBA" id="ARBA00022777"/>
    </source>
</evidence>
<dbReference type="SUPFAM" id="SSF56112">
    <property type="entry name" value="Protein kinase-like (PK-like)"/>
    <property type="match status" value="1"/>
</dbReference>
<evidence type="ECO:0000256" key="1">
    <source>
        <dbReference type="ARBA" id="ARBA00004167"/>
    </source>
</evidence>
<dbReference type="CDD" id="cd00010">
    <property type="entry name" value="AAI_LTSS"/>
    <property type="match status" value="1"/>
</dbReference>
<dbReference type="Gene3D" id="1.10.110.10">
    <property type="entry name" value="Plant lipid-transfer and hydrophobic proteins"/>
    <property type="match status" value="1"/>
</dbReference>
<evidence type="ECO:0000256" key="13">
    <source>
        <dbReference type="SAM" id="Phobius"/>
    </source>
</evidence>
<keyword evidence="10 13" id="KW-1133">Transmembrane helix</keyword>
<evidence type="ECO:0000256" key="2">
    <source>
        <dbReference type="ARBA" id="ARBA00022527"/>
    </source>
</evidence>
<dbReference type="InterPro" id="IPR000719">
    <property type="entry name" value="Prot_kinase_dom"/>
</dbReference>
<dbReference type="SUPFAM" id="SSF47699">
    <property type="entry name" value="Bifunctional inhibitor/lipid-transfer protein/seed storage 2S albumin"/>
    <property type="match status" value="1"/>
</dbReference>
<protein>
    <recommendedName>
        <fullName evidence="15">Protein kinase domain-containing protein</fullName>
    </recommendedName>
</protein>
<dbReference type="GO" id="GO:0004674">
    <property type="term" value="F:protein serine/threonine kinase activity"/>
    <property type="evidence" value="ECO:0007669"/>
    <property type="project" value="UniProtKB-KW"/>
</dbReference>
<dbReference type="PROSITE" id="PS00108">
    <property type="entry name" value="PROTEIN_KINASE_ST"/>
    <property type="match status" value="1"/>
</dbReference>
<evidence type="ECO:0000256" key="9">
    <source>
        <dbReference type="ARBA" id="ARBA00022840"/>
    </source>
</evidence>
<keyword evidence="6" id="KW-0677">Repeat</keyword>
<dbReference type="Proteomes" id="UP000006591">
    <property type="component" value="Chromosome 11"/>
</dbReference>
<keyword evidence="9" id="KW-0067">ATP-binding</keyword>
<dbReference type="EnsemblPlants" id="ONIVA11G16080.1">
    <property type="protein sequence ID" value="ONIVA11G16080.1"/>
    <property type="gene ID" value="ONIVA11G16080"/>
</dbReference>
<dbReference type="PROSITE" id="PS50011">
    <property type="entry name" value="PROTEIN_KINASE_DOM"/>
    <property type="match status" value="1"/>
</dbReference>
<evidence type="ECO:0000256" key="14">
    <source>
        <dbReference type="SAM" id="SignalP"/>
    </source>
</evidence>
<evidence type="ECO:0000256" key="12">
    <source>
        <dbReference type="ARBA" id="ARBA00023180"/>
    </source>
</evidence>
<evidence type="ECO:0000259" key="15">
    <source>
        <dbReference type="PROSITE" id="PS50011"/>
    </source>
</evidence>
<dbReference type="AlphaFoldDB" id="A0A0E0J2Z3"/>
<dbReference type="Pfam" id="PF14368">
    <property type="entry name" value="LTP_2"/>
    <property type="match status" value="1"/>
</dbReference>
<keyword evidence="3" id="KW-0808">Transferase</keyword>
<evidence type="ECO:0000256" key="3">
    <source>
        <dbReference type="ARBA" id="ARBA00022679"/>
    </source>
</evidence>
<proteinExistence type="predicted"/>
<dbReference type="eggNOG" id="ENOG502QWDY">
    <property type="taxonomic scope" value="Eukaryota"/>
</dbReference>
<evidence type="ECO:0000313" key="16">
    <source>
        <dbReference type="EnsemblPlants" id="ONIVA11G16080.1"/>
    </source>
</evidence>
<keyword evidence="17" id="KW-1185">Reference proteome</keyword>
<dbReference type="InterPro" id="IPR008271">
    <property type="entry name" value="Ser/Thr_kinase_AS"/>
</dbReference>